<accession>A0ABU5KJB2</accession>
<evidence type="ECO:0000313" key="2">
    <source>
        <dbReference type="Proteomes" id="UP001292084"/>
    </source>
</evidence>
<organism evidence="1 2">
    <name type="scientific">Jeotgalibacillus haloalkalitolerans</name>
    <dbReference type="NCBI Taxonomy" id="3104292"/>
    <lineage>
        <taxon>Bacteria</taxon>
        <taxon>Bacillati</taxon>
        <taxon>Bacillota</taxon>
        <taxon>Bacilli</taxon>
        <taxon>Bacillales</taxon>
        <taxon>Caryophanaceae</taxon>
        <taxon>Jeotgalibacillus</taxon>
    </lineage>
</organism>
<protein>
    <recommendedName>
        <fullName evidence="3">Helicase HerA central domain-containing protein</fullName>
    </recommendedName>
</protein>
<keyword evidence="2" id="KW-1185">Reference proteome</keyword>
<dbReference type="InterPro" id="IPR027417">
    <property type="entry name" value="P-loop_NTPase"/>
</dbReference>
<evidence type="ECO:0008006" key="3">
    <source>
        <dbReference type="Google" id="ProtNLM"/>
    </source>
</evidence>
<evidence type="ECO:0000313" key="1">
    <source>
        <dbReference type="EMBL" id="MDZ5711352.1"/>
    </source>
</evidence>
<dbReference type="SUPFAM" id="SSF52540">
    <property type="entry name" value="P-loop containing nucleoside triphosphate hydrolases"/>
    <property type="match status" value="1"/>
</dbReference>
<dbReference type="EMBL" id="JAXQNN010000001">
    <property type="protein sequence ID" value="MDZ5711352.1"/>
    <property type="molecule type" value="Genomic_DNA"/>
</dbReference>
<reference evidence="1 2" key="1">
    <citation type="submission" date="2023-12" db="EMBL/GenBank/DDBJ databases">
        <title>Jeotgalibacillus haloalkaliphilus sp. nov., a novel salt-tolerant bacteria, isolated from the estuary of the Fenhe River into the Yellow River.</title>
        <authorList>
            <person name="Li Y."/>
        </authorList>
    </citation>
    <scope>NUCLEOTIDE SEQUENCE [LARGE SCALE GENOMIC DNA]</scope>
    <source>
        <strain evidence="1 2">HH7-29</strain>
    </source>
</reference>
<dbReference type="RefSeq" id="WP_322420359.1">
    <property type="nucleotide sequence ID" value="NZ_JAXQNN010000001.1"/>
</dbReference>
<dbReference type="Proteomes" id="UP001292084">
    <property type="component" value="Unassembled WGS sequence"/>
</dbReference>
<proteinExistence type="predicted"/>
<gene>
    <name evidence="1" type="ORF">UFB30_03910</name>
</gene>
<comment type="caution">
    <text evidence="1">The sequence shown here is derived from an EMBL/GenBank/DDBJ whole genome shotgun (WGS) entry which is preliminary data.</text>
</comment>
<name>A0ABU5KJB2_9BACL</name>
<sequence length="1093" mass="127130">MRQSFKHLFTGVYSDQLKDIRRMLDDNQPLLYVEYLLYAVSKCLPDRPIDGRLYPLKQVDVVMLGQPEYFVNETLNSVYYQHTLFLMQPEYDRYAFNSLAERYFNLPSHCRLYDLVNGSDGIKWVVKSERCAFHEDERTKMYDQILEDRSVIAHKESNLSFISAKDKYSKIIFRKGQRDIVKDVNIYPEEWLKDQHSFILTDHIREVQKNKSPLSFQGDTIDLKELAEELSEKTGKNYYKEVVQQISLESLQGKSVFSLNEVTHLIGRTGSGKSVIRDLVVYYAKKNGKKITFLEHDVNTCLELKKHFESLGLKSAVFLSDKKQNHYMNQYAGANMKGETLFDWFAQHREMIDTLDTGHYTRTLKKHITGYDDPQLKVMVEDDEKKSFRKAVPPDYDKSASFKRIERLIDADIWIGNYASFLRSKVPFFADHYERTYLEVAWLRSDLLVVDEYDFAQQQFDHMYIEKLDLVAAGQEYNKSFIDELTGFSARVNKHVADPFARSYIQTISNAAMISRHLYGSHFQNHRIVNAIRDGFFSPEKLLYQWRRDFIEESGWLIEWDRKIMNPVSKSGIFEELFQFYSHKDPQKYGILSETDLINRLIAEMQADGIRFNEKSLSQQRYMTEMLAFIVCLSYLHQYTGVLISGNQVFMNMVPGAGEAYTFLPGKREPYIPAPLIPNLLLYRLTSGADGRIDKMELAYYTGTGREVLSRLPELFRHIETTPPPDTIFLSATSYMPGSSFSHTEIKPDWLIVNKNQSTQKIHLFYNPVMERAGDELKAIYVSGQRDEWLKKDAIQNLIRLLELNQQFAKDLKRMNDGQAYKRMIGFPVPSYKLADQVGQALLKKGNMSVRVLYKEGKNERPYDSEIHLFKHELTDLQEHTPDCFVFVTSAIGRAVNLMQKNSSDHALIGTMYFLIRPYPVPEQIEDILFCLHSQKPVLMEECLNKSVTPLRGWQLFDQVHKKTFSLYGKLLHAKGFWRSLSDNQKEMLAKNILAEMMQTIGRGFRGRNELTVYLCDAAFAKETAGSALPVHRFRHEPCDSIQSSLLAQIEYLLTTSADPLLRHLYEPLIDTIDGIALKKNRRSWYDEYTVKS</sequence>